<dbReference type="NCBIfam" id="TIGR01129">
    <property type="entry name" value="secD"/>
    <property type="match status" value="1"/>
</dbReference>
<dbReference type="RefSeq" id="WP_260747054.1">
    <property type="nucleotide sequence ID" value="NZ_CP092109.1"/>
</dbReference>
<comment type="subcellular location">
    <subcellularLocation>
        <location evidence="1 9">Cell membrane</location>
        <topology evidence="1 9">Multi-pass membrane protein</topology>
    </subcellularLocation>
</comment>
<comment type="caution">
    <text evidence="9">Lacks conserved residue(s) required for the propagation of feature annotation.</text>
</comment>
<dbReference type="InterPro" id="IPR022813">
    <property type="entry name" value="SecD/SecF_arch_bac"/>
</dbReference>
<dbReference type="Gene3D" id="3.30.1360.200">
    <property type="match status" value="1"/>
</dbReference>
<evidence type="ECO:0000256" key="5">
    <source>
        <dbReference type="ARBA" id="ARBA00022927"/>
    </source>
</evidence>
<evidence type="ECO:0000256" key="4">
    <source>
        <dbReference type="ARBA" id="ARBA00022692"/>
    </source>
</evidence>
<organism evidence="13 14">
    <name type="scientific">Geoalkalibacter halelectricus</name>
    <dbReference type="NCBI Taxonomy" id="2847045"/>
    <lineage>
        <taxon>Bacteria</taxon>
        <taxon>Pseudomonadati</taxon>
        <taxon>Thermodesulfobacteriota</taxon>
        <taxon>Desulfuromonadia</taxon>
        <taxon>Desulfuromonadales</taxon>
        <taxon>Geoalkalibacteraceae</taxon>
        <taxon>Geoalkalibacter</taxon>
    </lineage>
</organism>
<protein>
    <recommendedName>
        <fullName evidence="9">Protein translocase subunit SecD</fullName>
    </recommendedName>
</protein>
<dbReference type="PANTHER" id="PTHR30081">
    <property type="entry name" value="PROTEIN-EXPORT MEMBRANE PROTEIN SEC"/>
    <property type="match status" value="1"/>
</dbReference>
<evidence type="ECO:0000256" key="9">
    <source>
        <dbReference type="HAMAP-Rule" id="MF_01463"/>
    </source>
</evidence>
<keyword evidence="14" id="KW-1185">Reference proteome</keyword>
<evidence type="ECO:0000256" key="6">
    <source>
        <dbReference type="ARBA" id="ARBA00022989"/>
    </source>
</evidence>
<comment type="function">
    <text evidence="9">Part of the Sec protein translocase complex. Interacts with the SecYEG preprotein conducting channel. SecDF uses the proton motive force (PMF) to complete protein translocation after the ATP-dependent function of SecA.</text>
</comment>
<keyword evidence="4 9" id="KW-0812">Transmembrane</keyword>
<feature type="transmembrane region" description="Helical" evidence="9">
    <location>
        <begin position="396"/>
        <end position="416"/>
    </location>
</feature>
<reference evidence="13" key="1">
    <citation type="journal article" date="2022" name="Environ. Microbiol.">
        <title>Geoalkalibacter halelectricus SAP #1 sp. nov. possessing extracellular electron transfer and mineral#reducing capabilities from a haloalkaline environment.</title>
        <authorList>
            <person name="Yadav S."/>
            <person name="Singh R."/>
            <person name="Sundharam S.S."/>
            <person name="Chaudhary S."/>
            <person name="Krishnamurthi S."/>
            <person name="Patil S.A."/>
        </authorList>
    </citation>
    <scope>NUCLEOTIDE SEQUENCE</scope>
    <source>
        <strain evidence="13">SAP-1</strain>
    </source>
</reference>
<evidence type="ECO:0000313" key="14">
    <source>
        <dbReference type="Proteomes" id="UP001060414"/>
    </source>
</evidence>
<feature type="domain" description="SecDF P1 head subdomain" evidence="12">
    <location>
        <begin position="245"/>
        <end position="350"/>
    </location>
</feature>
<sequence length="534" mass="58079">MSKNLKIRGAVILLLVVLSLFALGPTLAGDKLPAWWTKAFDPIHLGLDLQGGMHLILGVEVDKAVESRLDTLVDQTETLLRERDLIYRGVSRDLAAGGISITVYDEETARQVERLMRDNFPNLEVQTQPLDGGYIAKHYRFSTREIDQIRDYAHRQALETLRNRVDQFGVTEPVLQRQADNRILVQLPGVQDPHRAIELLGRTARLEFKMVAEDVTAGDIAEGRLPPGTQVLYERRADPRTGAVTETPIAVHTATLLTGDLLADAQVRIDPRFREPYVAIDFNALGARRFDQITAANVGRRMAIVLDDTVYSAPVIRERISGGSAQISGAFTEREATDLAIVLRAGSLPAPVQILENRTVGPSLGRDSIQQGIVSITVGGALVVVAIALYYGLSGLVAILALVLNLVFIMAMLSMFKASLTLPGIAGIVLTVGMAVDANVLIFERIREELRIGKTARAALEAGYSKAFSTIIDANITTLVAALVLFQFGTGPVKGFAVTLSVGIIASLFTAIFVTRTVFDYFLNTGRAKRISIG</sequence>
<dbReference type="Pfam" id="PF22599">
    <property type="entry name" value="SecDF_P1_head"/>
    <property type="match status" value="1"/>
</dbReference>
<dbReference type="EMBL" id="CP092109">
    <property type="protein sequence ID" value="UWZ78696.1"/>
    <property type="molecule type" value="Genomic_DNA"/>
</dbReference>
<proteinExistence type="inferred from homology"/>
<gene>
    <name evidence="9 13" type="primary">secD</name>
    <name evidence="13" type="ORF">L9S41_13555</name>
</gene>
<keyword evidence="6 9" id="KW-1133">Transmembrane helix</keyword>
<evidence type="ECO:0000256" key="3">
    <source>
        <dbReference type="ARBA" id="ARBA00022475"/>
    </source>
</evidence>
<comment type="similarity">
    <text evidence="9">Belongs to the SecD/SecF family. SecD subfamily.</text>
</comment>
<keyword evidence="3 9" id="KW-1003">Cell membrane</keyword>
<feature type="domain" description="Protein export membrane protein SecD/SecF C-terminal" evidence="10">
    <location>
        <begin position="352"/>
        <end position="520"/>
    </location>
</feature>
<dbReference type="HAMAP" id="MF_01463_B">
    <property type="entry name" value="SecD_B"/>
    <property type="match status" value="1"/>
</dbReference>
<evidence type="ECO:0000256" key="2">
    <source>
        <dbReference type="ARBA" id="ARBA00022448"/>
    </source>
</evidence>
<dbReference type="Pfam" id="PF21760">
    <property type="entry name" value="SecD_1st"/>
    <property type="match status" value="1"/>
</dbReference>
<dbReference type="Gene3D" id="1.20.1640.10">
    <property type="entry name" value="Multidrug efflux transporter AcrB transmembrane domain"/>
    <property type="match status" value="1"/>
</dbReference>
<evidence type="ECO:0000256" key="8">
    <source>
        <dbReference type="ARBA" id="ARBA00023136"/>
    </source>
</evidence>
<dbReference type="InterPro" id="IPR055344">
    <property type="entry name" value="SecD_SecF_C_bact"/>
</dbReference>
<evidence type="ECO:0000259" key="12">
    <source>
        <dbReference type="Pfam" id="PF22599"/>
    </source>
</evidence>
<keyword evidence="7 9" id="KW-0811">Translocation</keyword>
<feature type="transmembrane region" description="Helical" evidence="9">
    <location>
        <begin position="422"/>
        <end position="443"/>
    </location>
</feature>
<keyword evidence="8 9" id="KW-0472">Membrane</keyword>
<dbReference type="InterPro" id="IPR005791">
    <property type="entry name" value="SecD"/>
</dbReference>
<dbReference type="SUPFAM" id="SSF82866">
    <property type="entry name" value="Multidrug efflux transporter AcrB transmembrane domain"/>
    <property type="match status" value="1"/>
</dbReference>
<evidence type="ECO:0000256" key="7">
    <source>
        <dbReference type="ARBA" id="ARBA00023010"/>
    </source>
</evidence>
<evidence type="ECO:0000259" key="10">
    <source>
        <dbReference type="Pfam" id="PF02355"/>
    </source>
</evidence>
<evidence type="ECO:0000259" key="11">
    <source>
        <dbReference type="Pfam" id="PF21760"/>
    </source>
</evidence>
<dbReference type="InterPro" id="IPR054384">
    <property type="entry name" value="SecDF_P1_head"/>
</dbReference>
<feature type="domain" description="Protein translocase subunit SecDF P1" evidence="11">
    <location>
        <begin position="155"/>
        <end position="212"/>
    </location>
</feature>
<dbReference type="Pfam" id="PF02355">
    <property type="entry name" value="SecD_SecF_C"/>
    <property type="match status" value="1"/>
</dbReference>
<keyword evidence="2 9" id="KW-0813">Transport</keyword>
<feature type="transmembrane region" description="Helical" evidence="9">
    <location>
        <begin position="464"/>
        <end position="489"/>
    </location>
</feature>
<feature type="transmembrane region" description="Helical" evidence="9">
    <location>
        <begin position="372"/>
        <end position="391"/>
    </location>
</feature>
<dbReference type="InterPro" id="IPR048631">
    <property type="entry name" value="SecD_1st"/>
</dbReference>
<comment type="subunit">
    <text evidence="9">Forms a complex with SecF. Part of the essential Sec protein translocation apparatus which comprises SecA, SecYEG and auxiliary proteins SecDF. Other proteins may also be involved.</text>
</comment>
<dbReference type="PANTHER" id="PTHR30081:SF1">
    <property type="entry name" value="PROTEIN TRANSLOCASE SUBUNIT SECD"/>
    <property type="match status" value="1"/>
</dbReference>
<evidence type="ECO:0000313" key="13">
    <source>
        <dbReference type="EMBL" id="UWZ78696.1"/>
    </source>
</evidence>
<evidence type="ECO:0000256" key="1">
    <source>
        <dbReference type="ARBA" id="ARBA00004651"/>
    </source>
</evidence>
<name>A0ABY5ZN71_9BACT</name>
<dbReference type="NCBIfam" id="TIGR00916">
    <property type="entry name" value="2A0604s01"/>
    <property type="match status" value="1"/>
</dbReference>
<feature type="transmembrane region" description="Helical" evidence="9">
    <location>
        <begin position="495"/>
        <end position="519"/>
    </location>
</feature>
<keyword evidence="5 9" id="KW-0653">Protein transport</keyword>
<dbReference type="InterPro" id="IPR048634">
    <property type="entry name" value="SecD_SecF_C"/>
</dbReference>
<dbReference type="Proteomes" id="UP001060414">
    <property type="component" value="Chromosome"/>
</dbReference>
<dbReference type="Gene3D" id="3.30.70.3400">
    <property type="match status" value="1"/>
</dbReference>
<accession>A0ABY5ZN71</accession>